<dbReference type="OrthoDB" id="420884at2759"/>
<dbReference type="Proteomes" id="UP000076871">
    <property type="component" value="Unassembled WGS sequence"/>
</dbReference>
<dbReference type="GO" id="GO:0005543">
    <property type="term" value="F:phospholipid binding"/>
    <property type="evidence" value="ECO:0007669"/>
    <property type="project" value="TreeGrafter"/>
</dbReference>
<keyword evidence="7" id="KW-0906">Nuclear pore complex</keyword>
<name>A0A165EFS9_9APHY</name>
<dbReference type="GO" id="GO:0016973">
    <property type="term" value="P:poly(A)+ mRNA export from nucleus"/>
    <property type="evidence" value="ECO:0007669"/>
    <property type="project" value="InterPro"/>
</dbReference>
<evidence type="ECO:0000256" key="5">
    <source>
        <dbReference type="ARBA" id="ARBA00022927"/>
    </source>
</evidence>
<accession>A0A165EFS9</accession>
<feature type="compositionally biased region" description="Basic and acidic residues" evidence="11">
    <location>
        <begin position="115"/>
        <end position="188"/>
    </location>
</feature>
<proteinExistence type="inferred from homology"/>
<dbReference type="FunCoup" id="A0A165EFS9">
    <property type="interactions" value="84"/>
</dbReference>
<dbReference type="GeneID" id="63821382"/>
<keyword evidence="6" id="KW-0811">Translocation</keyword>
<comment type="similarity">
    <text evidence="2">Belongs to the GLE1 family.</text>
</comment>
<gene>
    <name evidence="12" type="ORF">LAESUDRAFT_652261</name>
</gene>
<evidence type="ECO:0000313" key="13">
    <source>
        <dbReference type="Proteomes" id="UP000076871"/>
    </source>
</evidence>
<dbReference type="RefSeq" id="XP_040764709.1">
    <property type="nucleotide sequence ID" value="XM_040904352.1"/>
</dbReference>
<dbReference type="GO" id="GO:0044614">
    <property type="term" value="C:nuclear pore cytoplasmic filaments"/>
    <property type="evidence" value="ECO:0007669"/>
    <property type="project" value="TreeGrafter"/>
</dbReference>
<organism evidence="12 13">
    <name type="scientific">Laetiporus sulphureus 93-53</name>
    <dbReference type="NCBI Taxonomy" id="1314785"/>
    <lineage>
        <taxon>Eukaryota</taxon>
        <taxon>Fungi</taxon>
        <taxon>Dikarya</taxon>
        <taxon>Basidiomycota</taxon>
        <taxon>Agaricomycotina</taxon>
        <taxon>Agaricomycetes</taxon>
        <taxon>Polyporales</taxon>
        <taxon>Laetiporus</taxon>
    </lineage>
</organism>
<feature type="region of interest" description="Disordered" evidence="11">
    <location>
        <begin position="115"/>
        <end position="200"/>
    </location>
</feature>
<dbReference type="GO" id="GO:0015031">
    <property type="term" value="P:protein transport"/>
    <property type="evidence" value="ECO:0007669"/>
    <property type="project" value="UniProtKB-KW"/>
</dbReference>
<dbReference type="AlphaFoldDB" id="A0A165EFS9"/>
<reference evidence="12 13" key="1">
    <citation type="journal article" date="2016" name="Mol. Biol. Evol.">
        <title>Comparative Genomics of Early-Diverging Mushroom-Forming Fungi Provides Insights into the Origins of Lignocellulose Decay Capabilities.</title>
        <authorList>
            <person name="Nagy L.G."/>
            <person name="Riley R."/>
            <person name="Tritt A."/>
            <person name="Adam C."/>
            <person name="Daum C."/>
            <person name="Floudas D."/>
            <person name="Sun H."/>
            <person name="Yadav J.S."/>
            <person name="Pangilinan J."/>
            <person name="Larsson K.H."/>
            <person name="Matsuura K."/>
            <person name="Barry K."/>
            <person name="Labutti K."/>
            <person name="Kuo R."/>
            <person name="Ohm R.A."/>
            <person name="Bhattacharya S.S."/>
            <person name="Shirouzu T."/>
            <person name="Yoshinaga Y."/>
            <person name="Martin F.M."/>
            <person name="Grigoriev I.V."/>
            <person name="Hibbett D.S."/>
        </authorList>
    </citation>
    <scope>NUCLEOTIDE SEQUENCE [LARGE SCALE GENOMIC DNA]</scope>
    <source>
        <strain evidence="12 13">93-53</strain>
    </source>
</reference>
<dbReference type="GO" id="GO:0000822">
    <property type="term" value="F:inositol hexakisphosphate binding"/>
    <property type="evidence" value="ECO:0007669"/>
    <property type="project" value="TreeGrafter"/>
</dbReference>
<evidence type="ECO:0000313" key="12">
    <source>
        <dbReference type="EMBL" id="KZT06969.1"/>
    </source>
</evidence>
<dbReference type="GO" id="GO:0031369">
    <property type="term" value="F:translation initiation factor binding"/>
    <property type="evidence" value="ECO:0007669"/>
    <property type="project" value="TreeGrafter"/>
</dbReference>
<keyword evidence="4" id="KW-0509">mRNA transport</keyword>
<evidence type="ECO:0000256" key="6">
    <source>
        <dbReference type="ARBA" id="ARBA00023010"/>
    </source>
</evidence>
<evidence type="ECO:0000256" key="3">
    <source>
        <dbReference type="ARBA" id="ARBA00022448"/>
    </source>
</evidence>
<dbReference type="InterPro" id="IPR038506">
    <property type="entry name" value="GLE1-like_sf"/>
</dbReference>
<evidence type="ECO:0000256" key="11">
    <source>
        <dbReference type="SAM" id="MobiDB-lite"/>
    </source>
</evidence>
<dbReference type="Gene3D" id="1.25.40.510">
    <property type="entry name" value="GLE1-like"/>
    <property type="match status" value="1"/>
</dbReference>
<evidence type="ECO:0000256" key="7">
    <source>
        <dbReference type="ARBA" id="ARBA00023132"/>
    </source>
</evidence>
<evidence type="ECO:0000256" key="2">
    <source>
        <dbReference type="ARBA" id="ARBA00011056"/>
    </source>
</evidence>
<dbReference type="InterPro" id="IPR012476">
    <property type="entry name" value="GLE1"/>
</dbReference>
<evidence type="ECO:0000256" key="1">
    <source>
        <dbReference type="ARBA" id="ARBA00004567"/>
    </source>
</evidence>
<keyword evidence="5" id="KW-0653">Protein transport</keyword>
<evidence type="ECO:0000256" key="4">
    <source>
        <dbReference type="ARBA" id="ARBA00022816"/>
    </source>
</evidence>
<dbReference type="EMBL" id="KV427621">
    <property type="protein sequence ID" value="KZT06969.1"/>
    <property type="molecule type" value="Genomic_DNA"/>
</dbReference>
<keyword evidence="8" id="KW-0539">Nucleus</keyword>
<sequence>MHYIEDALASIRLRAKHHDPYEEWEANTKREAFRTARAEQAFRRQQRQELLARSHADALKQRNEKYQKELKAVQTVLSAQQGSRRVEGRKLLDDWESRSKSLLQHIESVIKAEEERAKAQQEIDRKKKEEEEKRRREEEERRREEEGRRRQEEENRRKEEEERKRKEQEEAQAKQKREQEEKVAREQEQAEQQQRATLGYTTPLEDWKRARSVLKNLKTGPMAIVKGDKALKAMWGTGRRAITPRVGQLTADEESVSRITGQLIDILHPKQPHPEHVYYALLSSLAKAILLQAETEVTAEKHSARPLADVTVRLLSTLNGFVEIFWAKLCQRAGGWPVPVMVPEEDVDGTKFDAAAWRKACGYRDGENSSDYTTRVSGLMRLYFMMLGIRSSGPLDFIFSTSKFWTYCARMLSEPSLLKQPIAPSILFVALDVAGQRAGMIWGPQWVKLLSLLYEGVTVGVDNSRDSLIGGADAEAVAARMRIQLQIEKVMKAL</sequence>
<dbReference type="PANTHER" id="PTHR12960">
    <property type="entry name" value="GLE-1-RELATED"/>
    <property type="match status" value="1"/>
</dbReference>
<keyword evidence="3" id="KW-0813">Transport</keyword>
<evidence type="ECO:0000256" key="10">
    <source>
        <dbReference type="ARBA" id="ARBA00029983"/>
    </source>
</evidence>
<dbReference type="Pfam" id="PF07817">
    <property type="entry name" value="GLE1"/>
    <property type="match status" value="1"/>
</dbReference>
<keyword evidence="13" id="KW-1185">Reference proteome</keyword>
<evidence type="ECO:0000256" key="9">
    <source>
        <dbReference type="ARBA" id="ARBA00026227"/>
    </source>
</evidence>
<dbReference type="PANTHER" id="PTHR12960:SF0">
    <property type="entry name" value="MRNA EXPORT FACTOR GLE1"/>
    <property type="match status" value="1"/>
</dbReference>
<dbReference type="InParanoid" id="A0A165EFS9"/>
<evidence type="ECO:0000256" key="8">
    <source>
        <dbReference type="ARBA" id="ARBA00023242"/>
    </source>
</evidence>
<dbReference type="STRING" id="1314785.A0A165EFS9"/>
<dbReference type="GO" id="GO:0005737">
    <property type="term" value="C:cytoplasm"/>
    <property type="evidence" value="ECO:0007669"/>
    <property type="project" value="TreeGrafter"/>
</dbReference>
<comment type="subcellular location">
    <subcellularLocation>
        <location evidence="1">Nucleus</location>
        <location evidence="1">Nuclear pore complex</location>
    </subcellularLocation>
</comment>
<protein>
    <recommendedName>
        <fullName evidence="9">mRNA export factor GLE1</fullName>
    </recommendedName>
    <alternativeName>
        <fullName evidence="10">Nucleoporin GLE1</fullName>
    </alternativeName>
</protein>